<comment type="caution">
    <text evidence="1">The sequence shown here is derived from an EMBL/GenBank/DDBJ whole genome shotgun (WGS) entry which is preliminary data.</text>
</comment>
<accession>A0A0L6VKV5</accession>
<dbReference type="VEuPathDB" id="FungiDB:VP01_1503g4"/>
<evidence type="ECO:0000313" key="2">
    <source>
        <dbReference type="Proteomes" id="UP000037035"/>
    </source>
</evidence>
<sequence length="206" mass="23450">TAPPPLETSPKTLDFFLFPFSHRQATVKKLTRIIQYVYPDVEFKGTPGKPYLLQIFNESIAPLFAKGSQTSGKNPTPIESCDNLDVSHINIEQFDPHSHSSTKLILSALIRKINSTIATRQLNKASVIALFSKVYNWSPKKSRRKFSCYHPYLFIPVECGKAELLAIYKLFILGVSIHKDLVEENIHYFLFDQTILQEYVVSQSLS</sequence>
<dbReference type="AlphaFoldDB" id="A0A0L6VKV5"/>
<evidence type="ECO:0000313" key="1">
    <source>
        <dbReference type="EMBL" id="KNZ60765.1"/>
    </source>
</evidence>
<feature type="non-terminal residue" evidence="1">
    <location>
        <position position="1"/>
    </location>
</feature>
<dbReference type="STRING" id="27349.A0A0L6VKV5"/>
<dbReference type="EMBL" id="LAVV01005598">
    <property type="protein sequence ID" value="KNZ60765.1"/>
    <property type="molecule type" value="Genomic_DNA"/>
</dbReference>
<keyword evidence="2" id="KW-1185">Reference proteome</keyword>
<name>A0A0L6VKV5_9BASI</name>
<proteinExistence type="predicted"/>
<reference evidence="1 2" key="1">
    <citation type="submission" date="2015-08" db="EMBL/GenBank/DDBJ databases">
        <title>Next Generation Sequencing and Analysis of the Genome of Puccinia sorghi L Schw, the Causal Agent of Maize Common Rust.</title>
        <authorList>
            <person name="Rochi L."/>
            <person name="Burguener G."/>
            <person name="Darino M."/>
            <person name="Turjanski A."/>
            <person name="Kreff E."/>
            <person name="Dieguez M.J."/>
            <person name="Sacco F."/>
        </authorList>
    </citation>
    <scope>NUCLEOTIDE SEQUENCE [LARGE SCALE GENOMIC DNA]</scope>
    <source>
        <strain evidence="1 2">RO10H11247</strain>
    </source>
</reference>
<dbReference type="Proteomes" id="UP000037035">
    <property type="component" value="Unassembled WGS sequence"/>
</dbReference>
<organism evidence="1 2">
    <name type="scientific">Puccinia sorghi</name>
    <dbReference type="NCBI Taxonomy" id="27349"/>
    <lineage>
        <taxon>Eukaryota</taxon>
        <taxon>Fungi</taxon>
        <taxon>Dikarya</taxon>
        <taxon>Basidiomycota</taxon>
        <taxon>Pucciniomycotina</taxon>
        <taxon>Pucciniomycetes</taxon>
        <taxon>Pucciniales</taxon>
        <taxon>Pucciniaceae</taxon>
        <taxon>Puccinia</taxon>
    </lineage>
</organism>
<gene>
    <name evidence="1" type="ORF">VP01_1503g4</name>
</gene>
<dbReference type="OrthoDB" id="2511315at2759"/>
<protein>
    <submittedName>
        <fullName evidence="1">Uncharacterized protein</fullName>
    </submittedName>
</protein>